<evidence type="ECO:0000256" key="1">
    <source>
        <dbReference type="SAM" id="MobiDB-lite"/>
    </source>
</evidence>
<sequence>MTLTIVTLEFHYGGCFVSDPTLRYANRITSVEKININVDELHIMLFHKIALELGVENVETFGCRVNKKGPFYMLNTDSDVLNFLNGLKGVDFVDVYVVHLISIPLVVEDILVLPSTNDDVSSSPQQDSADVYSSPHKNRDDMSSSPQIDRADVSLSQPFDENENRDLNQNQFPLVEEQAPSPSVEEHSGSDSLYDVDENIDDLSDLDEELLQARQSNIQKQVKGKTDRVNLDEIPSGLIGIDAGFEDIYKEMRGRFKGSLGGDDPYFDSSDPGSDITEDEEDPVENDEMVDPAPRKESTKIYFDPTAKKVLFQLYMIFLNHIEFREALQTYSIQKGVNIKLKPNEKERIRGKCKKKGIVEALLKYNKEAWCREYFKEHTKCDVVENNMCETFNRWILGARFKSIIIMLEEIIVKVMERMNQMREFSEKWIIDVSPMTMDILRKNAEIANNCEVKFNGDLGFEIHDPPYKHVVDLKNKKNVVAGTSAATAGTNAATSNVFVRTSAATAGNAATSDFTNAAIGSQLSVNAGPSAGFTPSAGVSPGCTPSDVRQLSTQQSTSSAAGRKRKTRTALRGGATLAYKKPRPKKAKTVGYGLLFGSGGSVTERSGNTDRVLHSATFSSSTPTNIDRGYKPNGLRWKGRTAITQRQQLREESYRST</sequence>
<feature type="region of interest" description="Disordered" evidence="1">
    <location>
        <begin position="116"/>
        <end position="149"/>
    </location>
</feature>
<feature type="domain" description="PB1-like" evidence="2">
    <location>
        <begin position="6"/>
        <end position="99"/>
    </location>
</feature>
<evidence type="ECO:0000259" key="2">
    <source>
        <dbReference type="Pfam" id="PF26130"/>
    </source>
</evidence>
<evidence type="ECO:0000313" key="4">
    <source>
        <dbReference type="Proteomes" id="UP000824120"/>
    </source>
</evidence>
<feature type="region of interest" description="Disordered" evidence="1">
    <location>
        <begin position="176"/>
        <end position="195"/>
    </location>
</feature>
<reference evidence="3 4" key="1">
    <citation type="submission" date="2020-09" db="EMBL/GenBank/DDBJ databases">
        <title>De no assembly of potato wild relative species, Solanum commersonii.</title>
        <authorList>
            <person name="Cho K."/>
        </authorList>
    </citation>
    <scope>NUCLEOTIDE SEQUENCE [LARGE SCALE GENOMIC DNA]</scope>
    <source>
        <strain evidence="3">LZ3.2</strain>
        <tissue evidence="3">Leaf</tissue>
    </source>
</reference>
<feature type="compositionally biased region" description="Acidic residues" evidence="1">
    <location>
        <begin position="276"/>
        <end position="290"/>
    </location>
</feature>
<protein>
    <recommendedName>
        <fullName evidence="2">PB1-like domain-containing protein</fullName>
    </recommendedName>
</protein>
<dbReference type="EMBL" id="JACXVP010000007">
    <property type="protein sequence ID" value="KAG5595734.1"/>
    <property type="molecule type" value="Genomic_DNA"/>
</dbReference>
<gene>
    <name evidence="3" type="ORF">H5410_036966</name>
</gene>
<comment type="caution">
    <text evidence="3">The sequence shown here is derived from an EMBL/GenBank/DDBJ whole genome shotgun (WGS) entry which is preliminary data.</text>
</comment>
<dbReference type="PANTHER" id="PTHR31973:SF197">
    <property type="entry name" value="SWIM-TYPE DOMAIN-CONTAINING PROTEIN"/>
    <property type="match status" value="1"/>
</dbReference>
<dbReference type="InterPro" id="IPR058594">
    <property type="entry name" value="PB1-like_dom_pln"/>
</dbReference>
<accession>A0A9J5Y9T5</accession>
<proteinExistence type="predicted"/>
<dbReference type="OrthoDB" id="1320284at2759"/>
<feature type="compositionally biased region" description="Polar residues" evidence="1">
    <location>
        <begin position="116"/>
        <end position="128"/>
    </location>
</feature>
<dbReference type="Pfam" id="PF26130">
    <property type="entry name" value="PB1-like"/>
    <property type="match status" value="1"/>
</dbReference>
<dbReference type="PANTHER" id="PTHR31973">
    <property type="entry name" value="POLYPROTEIN, PUTATIVE-RELATED"/>
    <property type="match status" value="1"/>
</dbReference>
<organism evidence="3 4">
    <name type="scientific">Solanum commersonii</name>
    <name type="common">Commerson's wild potato</name>
    <name type="synonym">Commerson's nightshade</name>
    <dbReference type="NCBI Taxonomy" id="4109"/>
    <lineage>
        <taxon>Eukaryota</taxon>
        <taxon>Viridiplantae</taxon>
        <taxon>Streptophyta</taxon>
        <taxon>Embryophyta</taxon>
        <taxon>Tracheophyta</taxon>
        <taxon>Spermatophyta</taxon>
        <taxon>Magnoliopsida</taxon>
        <taxon>eudicotyledons</taxon>
        <taxon>Gunneridae</taxon>
        <taxon>Pentapetalae</taxon>
        <taxon>asterids</taxon>
        <taxon>lamiids</taxon>
        <taxon>Solanales</taxon>
        <taxon>Solanaceae</taxon>
        <taxon>Solanoideae</taxon>
        <taxon>Solaneae</taxon>
        <taxon>Solanum</taxon>
    </lineage>
</organism>
<name>A0A9J5Y9T5_SOLCO</name>
<feature type="region of interest" description="Disordered" evidence="1">
    <location>
        <begin position="260"/>
        <end position="291"/>
    </location>
</feature>
<feature type="region of interest" description="Disordered" evidence="1">
    <location>
        <begin position="536"/>
        <end position="569"/>
    </location>
</feature>
<dbReference type="AlphaFoldDB" id="A0A9J5Y9T5"/>
<evidence type="ECO:0000313" key="3">
    <source>
        <dbReference type="EMBL" id="KAG5595734.1"/>
    </source>
</evidence>
<dbReference type="Proteomes" id="UP000824120">
    <property type="component" value="Chromosome 7"/>
</dbReference>
<feature type="compositionally biased region" description="Low complexity" evidence="1">
    <location>
        <begin position="553"/>
        <end position="562"/>
    </location>
</feature>
<keyword evidence="4" id="KW-1185">Reference proteome</keyword>